<dbReference type="InterPro" id="IPR013096">
    <property type="entry name" value="Cupin_2"/>
</dbReference>
<dbReference type="InterPro" id="IPR011051">
    <property type="entry name" value="RmlC_Cupin_sf"/>
</dbReference>
<feature type="domain" description="Cupin type-2" evidence="2">
    <location>
        <begin position="44"/>
        <end position="115"/>
    </location>
</feature>
<dbReference type="PANTHER" id="PTHR38599:SF1">
    <property type="entry name" value="CUPIN DOMAIN PROTEIN (AFU_ORTHOLOGUE AFUA_3G13620)"/>
    <property type="match status" value="1"/>
</dbReference>
<proteinExistence type="predicted"/>
<reference evidence="4" key="1">
    <citation type="journal article" date="2019" name="Int. J. Syst. Evol. Microbiol.">
        <title>The Global Catalogue of Microorganisms (GCM) 10K type strain sequencing project: providing services to taxonomists for standard genome sequencing and annotation.</title>
        <authorList>
            <consortium name="The Broad Institute Genomics Platform"/>
            <consortium name="The Broad Institute Genome Sequencing Center for Infectious Disease"/>
            <person name="Wu L."/>
            <person name="Ma J."/>
        </authorList>
    </citation>
    <scope>NUCLEOTIDE SEQUENCE [LARGE SCALE GENOMIC DNA]</scope>
    <source>
        <strain evidence="4">NBRC 111981</strain>
    </source>
</reference>
<evidence type="ECO:0000259" key="2">
    <source>
        <dbReference type="Pfam" id="PF07883"/>
    </source>
</evidence>
<dbReference type="EMBL" id="BSOA01000002">
    <property type="protein sequence ID" value="GLQ86507.1"/>
    <property type="molecule type" value="Genomic_DNA"/>
</dbReference>
<protein>
    <recommendedName>
        <fullName evidence="2">Cupin type-2 domain-containing protein</fullName>
    </recommendedName>
</protein>
<dbReference type="SUPFAM" id="SSF51182">
    <property type="entry name" value="RmlC-like cupins"/>
    <property type="match status" value="1"/>
</dbReference>
<dbReference type="CDD" id="cd02234">
    <property type="entry name" value="cupin_BLR7677-like"/>
    <property type="match status" value="1"/>
</dbReference>
<keyword evidence="4" id="KW-1185">Reference proteome</keyword>
<sequence length="132" mass="13827">MRYMTVIALCMALGVSGSSLAAEEHALLTSPLTSVHDRQLQAVTVTYAPGQASAAHRHGGDAFVYVLSGHIRSQVGSDAVRTYGPGESWFEPMGAHHVVSGNASATEPATMLVVFVAAPSATLTVWDHPKTP</sequence>
<gene>
    <name evidence="3" type="ORF">GCM10007898_00730</name>
</gene>
<evidence type="ECO:0000313" key="3">
    <source>
        <dbReference type="EMBL" id="GLQ86507.1"/>
    </source>
</evidence>
<evidence type="ECO:0000256" key="1">
    <source>
        <dbReference type="SAM" id="SignalP"/>
    </source>
</evidence>
<dbReference type="Pfam" id="PF07883">
    <property type="entry name" value="Cupin_2"/>
    <property type="match status" value="1"/>
</dbReference>
<evidence type="ECO:0000313" key="4">
    <source>
        <dbReference type="Proteomes" id="UP001156627"/>
    </source>
</evidence>
<name>A0ABQ5X5S6_9GAMM</name>
<feature type="chain" id="PRO_5046461074" description="Cupin type-2 domain-containing protein" evidence="1">
    <location>
        <begin position="22"/>
        <end position="132"/>
    </location>
</feature>
<accession>A0ABQ5X5S6</accession>
<dbReference type="Gene3D" id="2.60.120.10">
    <property type="entry name" value="Jelly Rolls"/>
    <property type="match status" value="1"/>
</dbReference>
<dbReference type="InterPro" id="IPR014710">
    <property type="entry name" value="RmlC-like_jellyroll"/>
</dbReference>
<organism evidence="3 4">
    <name type="scientific">Dyella flagellata</name>
    <dbReference type="NCBI Taxonomy" id="1867833"/>
    <lineage>
        <taxon>Bacteria</taxon>
        <taxon>Pseudomonadati</taxon>
        <taxon>Pseudomonadota</taxon>
        <taxon>Gammaproteobacteria</taxon>
        <taxon>Lysobacterales</taxon>
        <taxon>Rhodanobacteraceae</taxon>
        <taxon>Dyella</taxon>
    </lineage>
</organism>
<feature type="signal peptide" evidence="1">
    <location>
        <begin position="1"/>
        <end position="21"/>
    </location>
</feature>
<keyword evidence="1" id="KW-0732">Signal</keyword>
<dbReference type="PANTHER" id="PTHR38599">
    <property type="entry name" value="CUPIN DOMAIN PROTEIN (AFU_ORTHOLOGUE AFUA_3G13620)"/>
    <property type="match status" value="1"/>
</dbReference>
<comment type="caution">
    <text evidence="3">The sequence shown here is derived from an EMBL/GenBank/DDBJ whole genome shotgun (WGS) entry which is preliminary data.</text>
</comment>
<dbReference type="Proteomes" id="UP001156627">
    <property type="component" value="Unassembled WGS sequence"/>
</dbReference>